<name>A0A399EET2_9DEIN</name>
<dbReference type="SUPFAM" id="SSF56281">
    <property type="entry name" value="Metallo-hydrolase/oxidoreductase"/>
    <property type="match status" value="1"/>
</dbReference>
<feature type="domain" description="Metallo-beta-lactamase" evidence="1">
    <location>
        <begin position="38"/>
        <end position="231"/>
    </location>
</feature>
<comment type="caution">
    <text evidence="2">The sequence shown here is derived from an EMBL/GenBank/DDBJ whole genome shotgun (WGS) entry which is preliminary data.</text>
</comment>
<protein>
    <submittedName>
        <fullName evidence="2">Phosphoribosyl 1,2-cyclic phosphate phosphodiesterase</fullName>
        <ecNumber evidence="2">3.1.4.55</ecNumber>
    </submittedName>
</protein>
<keyword evidence="2" id="KW-0378">Hydrolase</keyword>
<proteinExistence type="predicted"/>
<gene>
    <name evidence="2" type="primary">phnP</name>
    <name evidence="2" type="ORF">Mterra_02384</name>
</gene>
<accession>A0A399EET2</accession>
<dbReference type="EC" id="3.1.4.55" evidence="2"/>
<dbReference type="RefSeq" id="WP_119315422.1">
    <property type="nucleotide sequence ID" value="NZ_QXDL01000099.1"/>
</dbReference>
<dbReference type="OrthoDB" id="9800940at2"/>
<dbReference type="CDD" id="cd16279">
    <property type="entry name" value="metallo-hydrolase-like_MBL-fold"/>
    <property type="match status" value="1"/>
</dbReference>
<dbReference type="Gene3D" id="3.60.15.10">
    <property type="entry name" value="Ribonuclease Z/Hydroxyacylglutathione hydrolase-like"/>
    <property type="match status" value="1"/>
</dbReference>
<sequence length="258" mass="28870">MASRLRFLGSGDSQGVPRWWCGCSVCQEARATGLNARTRPSVWVEGSEQVLIDVAPEFRLQATREGLRRFDAVLITHAHNDHILGLGDVADRARWTKEPCPAYAPREVLPQLQQRFAYLFQGTYLERIPFRALEDAGRTFAGYAVSAVKVPHGYNGWSYAFRFDGPHGSWAYMPDCIGLEDLEPWRGLDLLVLGTSFYKEPAPVASRSVYDVTEAVELVSRLKPARTVFTHLSHGIDRRKPAPEGAMYAHDGLVLELP</sequence>
<dbReference type="Proteomes" id="UP000265715">
    <property type="component" value="Unassembled WGS sequence"/>
</dbReference>
<evidence type="ECO:0000313" key="2">
    <source>
        <dbReference type="EMBL" id="RIH83144.1"/>
    </source>
</evidence>
<dbReference type="InterPro" id="IPR036866">
    <property type="entry name" value="RibonucZ/Hydroxyglut_hydro"/>
</dbReference>
<dbReference type="EMBL" id="QXDL01000099">
    <property type="protein sequence ID" value="RIH83144.1"/>
    <property type="molecule type" value="Genomic_DNA"/>
</dbReference>
<dbReference type="InterPro" id="IPR001279">
    <property type="entry name" value="Metallo-B-lactamas"/>
</dbReference>
<dbReference type="PANTHER" id="PTHR42663">
    <property type="entry name" value="HYDROLASE C777.06C-RELATED-RELATED"/>
    <property type="match status" value="1"/>
</dbReference>
<evidence type="ECO:0000259" key="1">
    <source>
        <dbReference type="SMART" id="SM00849"/>
    </source>
</evidence>
<dbReference type="PANTHER" id="PTHR42663:SF6">
    <property type="entry name" value="HYDROLASE C777.06C-RELATED"/>
    <property type="match status" value="1"/>
</dbReference>
<dbReference type="AlphaFoldDB" id="A0A399EET2"/>
<organism evidence="2 3">
    <name type="scientific">Calidithermus terrae</name>
    <dbReference type="NCBI Taxonomy" id="1408545"/>
    <lineage>
        <taxon>Bacteria</taxon>
        <taxon>Thermotogati</taxon>
        <taxon>Deinococcota</taxon>
        <taxon>Deinococci</taxon>
        <taxon>Thermales</taxon>
        <taxon>Thermaceae</taxon>
        <taxon>Calidithermus</taxon>
    </lineage>
</organism>
<dbReference type="SMART" id="SM00849">
    <property type="entry name" value="Lactamase_B"/>
    <property type="match status" value="1"/>
</dbReference>
<reference evidence="2 3" key="1">
    <citation type="submission" date="2018-08" db="EMBL/GenBank/DDBJ databases">
        <title>Meiothermus terrae DSM 26712 genome sequencing project.</title>
        <authorList>
            <person name="Da Costa M.S."/>
            <person name="Albuquerque L."/>
            <person name="Raposo P."/>
            <person name="Froufe H.J.C."/>
            <person name="Barroso C.S."/>
            <person name="Egas C."/>
        </authorList>
    </citation>
    <scope>NUCLEOTIDE SEQUENCE [LARGE SCALE GENOMIC DNA]</scope>
    <source>
        <strain evidence="2 3">DSM 26712</strain>
    </source>
</reference>
<dbReference type="Pfam" id="PF12706">
    <property type="entry name" value="Lactamase_B_2"/>
    <property type="match status" value="1"/>
</dbReference>
<keyword evidence="3" id="KW-1185">Reference proteome</keyword>
<dbReference type="GO" id="GO:0103043">
    <property type="term" value="F:phosphoribosyl 1,2-cyclic phosphate phosphodiesterase activity"/>
    <property type="evidence" value="ECO:0007669"/>
    <property type="project" value="UniProtKB-EC"/>
</dbReference>
<evidence type="ECO:0000313" key="3">
    <source>
        <dbReference type="Proteomes" id="UP000265715"/>
    </source>
</evidence>